<proteinExistence type="predicted"/>
<evidence type="ECO:0000313" key="1">
    <source>
        <dbReference type="EMBL" id="KAJ6233736.1"/>
    </source>
</evidence>
<dbReference type="Proteomes" id="UP001150062">
    <property type="component" value="Unassembled WGS sequence"/>
</dbReference>
<name>A0ABQ8XM82_9EUKA</name>
<protein>
    <submittedName>
        <fullName evidence="1">Uncharacterized protein</fullName>
    </submittedName>
</protein>
<reference evidence="1" key="1">
    <citation type="submission" date="2022-08" db="EMBL/GenBank/DDBJ databases">
        <title>Novel sulfate-reducing endosymbionts in the free-living metamonad Anaeramoeba.</title>
        <authorList>
            <person name="Jerlstrom-Hultqvist J."/>
            <person name="Cepicka I."/>
            <person name="Gallot-Lavallee L."/>
            <person name="Salas-Leiva D."/>
            <person name="Curtis B.A."/>
            <person name="Zahonova K."/>
            <person name="Pipaliya S."/>
            <person name="Dacks J."/>
            <person name="Roger A.J."/>
        </authorList>
    </citation>
    <scope>NUCLEOTIDE SEQUENCE</scope>
    <source>
        <strain evidence="1">Schooner1</strain>
    </source>
</reference>
<comment type="caution">
    <text evidence="1">The sequence shown here is derived from an EMBL/GenBank/DDBJ whole genome shotgun (WGS) entry which is preliminary data.</text>
</comment>
<sequence length="107" mass="12947">MTIYIAYLIQSYVDHGRLKIYKESKSFKEHKEAENYFVSDFGSDRIDDYESIRKKMLEQKENFDLGKHYNQATMMTMSMEKIPKMFNRIVFVKSLTMPKAKNRKWKK</sequence>
<dbReference type="EMBL" id="JAOAOG010000276">
    <property type="protein sequence ID" value="KAJ6233736.1"/>
    <property type="molecule type" value="Genomic_DNA"/>
</dbReference>
<accession>A0ABQ8XM82</accession>
<keyword evidence="2" id="KW-1185">Reference proteome</keyword>
<gene>
    <name evidence="1" type="ORF">M0813_30045</name>
</gene>
<evidence type="ECO:0000313" key="2">
    <source>
        <dbReference type="Proteomes" id="UP001150062"/>
    </source>
</evidence>
<organism evidence="1 2">
    <name type="scientific">Anaeramoeba flamelloides</name>
    <dbReference type="NCBI Taxonomy" id="1746091"/>
    <lineage>
        <taxon>Eukaryota</taxon>
        <taxon>Metamonada</taxon>
        <taxon>Anaeramoebidae</taxon>
        <taxon>Anaeramoeba</taxon>
    </lineage>
</organism>